<evidence type="ECO:0000313" key="2">
    <source>
        <dbReference type="Proteomes" id="UP001171606"/>
    </source>
</evidence>
<keyword evidence="2" id="KW-1185">Reference proteome</keyword>
<organism evidence="1 2">
    <name type="scientific">Burkholderia metallica</name>
    <dbReference type="NCBI Taxonomy" id="488729"/>
    <lineage>
        <taxon>Bacteria</taxon>
        <taxon>Pseudomonadati</taxon>
        <taxon>Pseudomonadota</taxon>
        <taxon>Betaproteobacteria</taxon>
        <taxon>Burkholderiales</taxon>
        <taxon>Burkholderiaceae</taxon>
        <taxon>Burkholderia</taxon>
        <taxon>Burkholderia cepacia complex</taxon>
    </lineage>
</organism>
<accession>A0ABT8P792</accession>
<proteinExistence type="predicted"/>
<dbReference type="RefSeq" id="WP_301754650.1">
    <property type="nucleotide sequence ID" value="NZ_JAUJSQ010000001.1"/>
</dbReference>
<evidence type="ECO:0000313" key="1">
    <source>
        <dbReference type="EMBL" id="MDN7930393.1"/>
    </source>
</evidence>
<comment type="caution">
    <text evidence="1">The sequence shown here is derived from an EMBL/GenBank/DDBJ whole genome shotgun (WGS) entry which is preliminary data.</text>
</comment>
<dbReference type="Proteomes" id="UP001171606">
    <property type="component" value="Unassembled WGS sequence"/>
</dbReference>
<sequence>MTNLRDIAAAFLDSLAGAQHDANLYSKRLAVKYREDPLLQYFPVPNGLLDEANVTLRFAVPPGADNAGGDERAARLDPDTPAADALPSRVAVADLATEAGALLLRDLAGALGPVRGASGTAGARDDRLRDRIDALRSSRVARELGSNLHTLLGDALTQAMRGTPPSLDALRAGLLDVLHASLDDSLADVFDADDRIDAGRASFEAALDRSWAALDGLIAAAAERQRGIQAEAARVPSLAVTLDPAALQGIPAEFVQTLTLRAKLRNYKWVLVGEGGRERDELVVTE</sequence>
<protein>
    <submittedName>
        <fullName evidence="1">Uncharacterized protein</fullName>
    </submittedName>
</protein>
<dbReference type="EMBL" id="JAUJSQ010000001">
    <property type="protein sequence ID" value="MDN7930393.1"/>
    <property type="molecule type" value="Genomic_DNA"/>
</dbReference>
<name>A0ABT8P792_9BURK</name>
<reference evidence="1" key="1">
    <citation type="submission" date="2023-07" db="EMBL/GenBank/DDBJ databases">
        <title>A collection of bacterial strains from the Burkholderia cepacia Research Laboratory and Repository.</title>
        <authorList>
            <person name="Lipuma J."/>
            <person name="Spilker T."/>
            <person name="Caverly L."/>
        </authorList>
    </citation>
    <scope>NUCLEOTIDE SEQUENCE</scope>
    <source>
        <strain evidence="1">AU42020</strain>
    </source>
</reference>
<gene>
    <name evidence="1" type="ORF">QZM52_03700</name>
</gene>